<protein>
    <submittedName>
        <fullName evidence="2">Uncharacterized protein</fullName>
    </submittedName>
</protein>
<dbReference type="AlphaFoldDB" id="A0A645FZ19"/>
<name>A0A645FZ19_9ZZZZ</name>
<reference evidence="2" key="1">
    <citation type="submission" date="2019-08" db="EMBL/GenBank/DDBJ databases">
        <authorList>
            <person name="Kucharzyk K."/>
            <person name="Murdoch R.W."/>
            <person name="Higgins S."/>
            <person name="Loffler F."/>
        </authorList>
    </citation>
    <scope>NUCLEOTIDE SEQUENCE</scope>
</reference>
<feature type="region of interest" description="Disordered" evidence="1">
    <location>
        <begin position="28"/>
        <end position="49"/>
    </location>
</feature>
<organism evidence="2">
    <name type="scientific">bioreactor metagenome</name>
    <dbReference type="NCBI Taxonomy" id="1076179"/>
    <lineage>
        <taxon>unclassified sequences</taxon>
        <taxon>metagenomes</taxon>
        <taxon>ecological metagenomes</taxon>
    </lineage>
</organism>
<sequence>MQQSRVKAAGFRLMRIEGVQQQIFPLECNDQGDTQHNEGRLPNIAQRNP</sequence>
<accession>A0A645FZ19</accession>
<proteinExistence type="predicted"/>
<gene>
    <name evidence="2" type="ORF">SDC9_167037</name>
</gene>
<evidence type="ECO:0000313" key="2">
    <source>
        <dbReference type="EMBL" id="MPN19665.1"/>
    </source>
</evidence>
<dbReference type="EMBL" id="VSSQ01067263">
    <property type="protein sequence ID" value="MPN19665.1"/>
    <property type="molecule type" value="Genomic_DNA"/>
</dbReference>
<evidence type="ECO:0000256" key="1">
    <source>
        <dbReference type="SAM" id="MobiDB-lite"/>
    </source>
</evidence>
<comment type="caution">
    <text evidence="2">The sequence shown here is derived from an EMBL/GenBank/DDBJ whole genome shotgun (WGS) entry which is preliminary data.</text>
</comment>